<dbReference type="GO" id="GO:0000155">
    <property type="term" value="F:phosphorelay sensor kinase activity"/>
    <property type="evidence" value="ECO:0007669"/>
    <property type="project" value="InterPro"/>
</dbReference>
<name>B6BIJ0_SULGG</name>
<dbReference type="Gene3D" id="1.10.287.130">
    <property type="match status" value="1"/>
</dbReference>
<dbReference type="SUPFAM" id="SSF55785">
    <property type="entry name" value="PYP-like sensor domain (PAS domain)"/>
    <property type="match status" value="1"/>
</dbReference>
<dbReference type="HOGENOM" id="CLU_000445_133_3_7"/>
<dbReference type="Gene3D" id="3.30.565.10">
    <property type="entry name" value="Histidine kinase-like ATPase, C-terminal domain"/>
    <property type="match status" value="1"/>
</dbReference>
<dbReference type="PROSITE" id="PS50109">
    <property type="entry name" value="HIS_KIN"/>
    <property type="match status" value="1"/>
</dbReference>
<dbReference type="InterPro" id="IPR035965">
    <property type="entry name" value="PAS-like_dom_sf"/>
</dbReference>
<dbReference type="InterPro" id="IPR001610">
    <property type="entry name" value="PAC"/>
</dbReference>
<protein>
    <recommendedName>
        <fullName evidence="2">histidine kinase</fullName>
        <ecNumber evidence="2">2.7.13.3</ecNumber>
    </recommendedName>
</protein>
<dbReference type="InterPro" id="IPR000014">
    <property type="entry name" value="PAS"/>
</dbReference>
<accession>B6BIJ0</accession>
<dbReference type="AlphaFoldDB" id="B6BIJ0"/>
<gene>
    <name evidence="6" type="ORF">SMGD1_1822</name>
</gene>
<dbReference type="SUPFAM" id="SSF55874">
    <property type="entry name" value="ATPase domain of HSP90 chaperone/DNA topoisomerase II/histidine kinase"/>
    <property type="match status" value="1"/>
</dbReference>
<dbReference type="eggNOG" id="COG3829">
    <property type="taxonomic scope" value="Bacteria"/>
</dbReference>
<comment type="caution">
    <text evidence="6">The sequence shown here is derived from an EMBL/GenBank/DDBJ whole genome shotgun (WGS) entry which is preliminary data.</text>
</comment>
<accession>H1FVW3</accession>
<evidence type="ECO:0000259" key="4">
    <source>
        <dbReference type="PROSITE" id="PS50112"/>
    </source>
</evidence>
<dbReference type="InterPro" id="IPR003594">
    <property type="entry name" value="HATPase_dom"/>
</dbReference>
<organism evidence="6 7">
    <name type="scientific">Sulfurimonas gotlandica (strain DSM 19862 / JCM 16533 / GD1)</name>
    <dbReference type="NCBI Taxonomy" id="929558"/>
    <lineage>
        <taxon>Bacteria</taxon>
        <taxon>Pseudomonadati</taxon>
        <taxon>Campylobacterota</taxon>
        <taxon>Epsilonproteobacteria</taxon>
        <taxon>Campylobacterales</taxon>
        <taxon>Sulfurimonadaceae</taxon>
        <taxon>Sulfurimonas</taxon>
    </lineage>
</organism>
<evidence type="ECO:0000313" key="6">
    <source>
        <dbReference type="EMBL" id="EHP30345.1"/>
    </source>
</evidence>
<dbReference type="STRING" id="929558.SMGD1_1822"/>
<dbReference type="InterPro" id="IPR013656">
    <property type="entry name" value="PAS_4"/>
</dbReference>
<dbReference type="SUPFAM" id="SSF47384">
    <property type="entry name" value="Homodimeric domain of signal transducing histidine kinase"/>
    <property type="match status" value="1"/>
</dbReference>
<dbReference type="InterPro" id="IPR036890">
    <property type="entry name" value="HATPase_C_sf"/>
</dbReference>
<dbReference type="Pfam" id="PF02518">
    <property type="entry name" value="HATPase_c"/>
    <property type="match status" value="1"/>
</dbReference>
<keyword evidence="6" id="KW-0808">Transferase</keyword>
<feature type="domain" description="PAS" evidence="4">
    <location>
        <begin position="2"/>
        <end position="72"/>
    </location>
</feature>
<evidence type="ECO:0000259" key="5">
    <source>
        <dbReference type="PROSITE" id="PS50113"/>
    </source>
</evidence>
<sequence length="370" mass="42583">MKKLRYKEILENISDWLWEVDSSGVYTYCSENVYNFLGYHADKVEGKTPFDFMSEEEAIRVKEVFAAYVEKKENIVNMENTHTHKDGHKVTVLTSAIPILDNNGNLLGYQGIDKDITDIREVERSLKENRKLLAQQTRMAQMGEMISMIAHQWRQPLGAISSASIDLQIKMELESFDLTKEDGREKYREYFFHKIKDINEYVQNLTATIDDFRNFYKPNKESVCVKLDEVISKSLNIIQASLLNDNIQIIKNYNSNIDIELYSNEMIQVILNILKNAQDNFNEKDIEKRYIKISTKDKTISICDNGGGIAEELMDKIFNPYFSTKDEKSGTGLGLYMAKTIIEKHHAGNINATNTDDGVCFKIELGDICI</sequence>
<dbReference type="EMBL" id="AFRZ01000001">
    <property type="protein sequence ID" value="EHP30345.1"/>
    <property type="molecule type" value="Genomic_DNA"/>
</dbReference>
<dbReference type="CDD" id="cd00130">
    <property type="entry name" value="PAS"/>
    <property type="match status" value="1"/>
</dbReference>
<dbReference type="Pfam" id="PF08448">
    <property type="entry name" value="PAS_4"/>
    <property type="match status" value="1"/>
</dbReference>
<dbReference type="EC" id="2.7.13.3" evidence="2"/>
<evidence type="ECO:0000313" key="7">
    <source>
        <dbReference type="Proteomes" id="UP000006431"/>
    </source>
</evidence>
<dbReference type="PROSITE" id="PS50112">
    <property type="entry name" value="PAS"/>
    <property type="match status" value="1"/>
</dbReference>
<dbReference type="PRINTS" id="PR00344">
    <property type="entry name" value="BCTRLSENSOR"/>
</dbReference>
<dbReference type="OrthoDB" id="9794419at2"/>
<dbReference type="InterPro" id="IPR005467">
    <property type="entry name" value="His_kinase_dom"/>
</dbReference>
<dbReference type="Proteomes" id="UP000006431">
    <property type="component" value="Unassembled WGS sequence"/>
</dbReference>
<dbReference type="PROSITE" id="PS50113">
    <property type="entry name" value="PAC"/>
    <property type="match status" value="1"/>
</dbReference>
<dbReference type="PANTHER" id="PTHR43065:SF42">
    <property type="entry name" value="TWO-COMPONENT SENSOR PPRA"/>
    <property type="match status" value="1"/>
</dbReference>
<dbReference type="SMART" id="SM00086">
    <property type="entry name" value="PAC"/>
    <property type="match status" value="1"/>
</dbReference>
<keyword evidence="6" id="KW-0418">Kinase</keyword>
<feature type="domain" description="Histidine kinase" evidence="3">
    <location>
        <begin position="148"/>
        <end position="365"/>
    </location>
</feature>
<evidence type="ECO:0000256" key="1">
    <source>
        <dbReference type="ARBA" id="ARBA00000085"/>
    </source>
</evidence>
<dbReference type="InterPro" id="IPR004358">
    <property type="entry name" value="Sig_transdc_His_kin-like_C"/>
</dbReference>
<feature type="domain" description="PAC" evidence="5">
    <location>
        <begin position="76"/>
        <end position="128"/>
    </location>
</feature>
<dbReference type="RefSeq" id="WP_008336005.1">
    <property type="nucleotide sequence ID" value="NZ_AFRZ01000001.1"/>
</dbReference>
<reference evidence="6 7" key="1">
    <citation type="journal article" date="2012" name="Proc. Natl. Acad. Sci. U.S.A.">
        <title>Genome and physiology of a model Epsilonproteobacterium responsible for sulfide detoxification in marine oxygen depletion zones.</title>
        <authorList>
            <person name="Grote J."/>
            <person name="Schott T."/>
            <person name="Bruckner C.G."/>
            <person name="Glockner F.O."/>
            <person name="Jost G."/>
            <person name="Teeling H."/>
            <person name="Labrenz M."/>
            <person name="Jurgens K."/>
        </authorList>
    </citation>
    <scope>NUCLEOTIDE SEQUENCE [LARGE SCALE GENOMIC DNA]</scope>
    <source>
        <strain evidence="6 7">GD1</strain>
    </source>
</reference>
<dbReference type="PANTHER" id="PTHR43065">
    <property type="entry name" value="SENSOR HISTIDINE KINASE"/>
    <property type="match status" value="1"/>
</dbReference>
<dbReference type="Gene3D" id="3.30.450.20">
    <property type="entry name" value="PAS domain"/>
    <property type="match status" value="1"/>
</dbReference>
<dbReference type="PATRIC" id="fig|929558.5.peg.1817"/>
<keyword evidence="7" id="KW-1185">Reference proteome</keyword>
<dbReference type="SMART" id="SM00387">
    <property type="entry name" value="HATPase_c"/>
    <property type="match status" value="1"/>
</dbReference>
<evidence type="ECO:0000256" key="2">
    <source>
        <dbReference type="ARBA" id="ARBA00012438"/>
    </source>
</evidence>
<proteinExistence type="predicted"/>
<dbReference type="InterPro" id="IPR036097">
    <property type="entry name" value="HisK_dim/P_sf"/>
</dbReference>
<dbReference type="NCBIfam" id="TIGR00229">
    <property type="entry name" value="sensory_box"/>
    <property type="match status" value="1"/>
</dbReference>
<comment type="catalytic activity">
    <reaction evidence="1">
        <text>ATP + protein L-histidine = ADP + protein N-phospho-L-histidine.</text>
        <dbReference type="EC" id="2.7.13.3"/>
    </reaction>
</comment>
<dbReference type="eggNOG" id="COG4191">
    <property type="taxonomic scope" value="Bacteria"/>
</dbReference>
<dbReference type="SMART" id="SM00091">
    <property type="entry name" value="PAS"/>
    <property type="match status" value="1"/>
</dbReference>
<evidence type="ECO:0000259" key="3">
    <source>
        <dbReference type="PROSITE" id="PS50109"/>
    </source>
</evidence>
<dbReference type="InterPro" id="IPR000700">
    <property type="entry name" value="PAS-assoc_C"/>
</dbReference>